<reference evidence="10 11" key="1">
    <citation type="journal article" date="2009" name="Stand. Genomic Sci.">
        <title>Complete genome sequence of Catenulispora acidiphila type strain (ID 139908).</title>
        <authorList>
            <person name="Copeland A."/>
            <person name="Lapidus A."/>
            <person name="Glavina Del Rio T."/>
            <person name="Nolan M."/>
            <person name="Lucas S."/>
            <person name="Chen F."/>
            <person name="Tice H."/>
            <person name="Cheng J.F."/>
            <person name="Bruce D."/>
            <person name="Goodwin L."/>
            <person name="Pitluck S."/>
            <person name="Mikhailova N."/>
            <person name="Pati A."/>
            <person name="Ivanova N."/>
            <person name="Mavromatis K."/>
            <person name="Chen A."/>
            <person name="Palaniappan K."/>
            <person name="Chain P."/>
            <person name="Land M."/>
            <person name="Hauser L."/>
            <person name="Chang Y.J."/>
            <person name="Jeffries C.D."/>
            <person name="Chertkov O."/>
            <person name="Brettin T."/>
            <person name="Detter J.C."/>
            <person name="Han C."/>
            <person name="Ali Z."/>
            <person name="Tindall B.J."/>
            <person name="Goker M."/>
            <person name="Bristow J."/>
            <person name="Eisen J.A."/>
            <person name="Markowitz V."/>
            <person name="Hugenholtz P."/>
            <person name="Kyrpides N.C."/>
            <person name="Klenk H.P."/>
        </authorList>
    </citation>
    <scope>NUCLEOTIDE SEQUENCE [LARGE SCALE GENOMIC DNA]</scope>
    <source>
        <strain evidence="11">DSM 44928 / JCM 14897 / NBRC 102108 / NRRL B-24433 / ID139908</strain>
    </source>
</reference>
<keyword evidence="5 8" id="KW-1133">Transmembrane helix</keyword>
<keyword evidence="11" id="KW-1185">Reference proteome</keyword>
<evidence type="ECO:0000256" key="7">
    <source>
        <dbReference type="SAM" id="MobiDB-lite"/>
    </source>
</evidence>
<evidence type="ECO:0000256" key="5">
    <source>
        <dbReference type="ARBA" id="ARBA00022989"/>
    </source>
</evidence>
<dbReference type="EMBL" id="CP001700">
    <property type="protein sequence ID" value="ACU77325.1"/>
    <property type="molecule type" value="Genomic_DNA"/>
</dbReference>
<feature type="compositionally biased region" description="Polar residues" evidence="7">
    <location>
        <begin position="196"/>
        <end position="209"/>
    </location>
</feature>
<sequence>MDEIPWGDFGMAVGSSLESPVVRVHLARPWATRYLRSAITALLLAMDWTCATAATWLAVPVQDDWPALVAVPVAWVGAAGAHRLYERRHVGPGTEEYHRILRACLAAMAALSALCALVARNDRLVRSVLVAVPIAAVGSLLARKAFRSLQARHAGLASRPALLVGSSIQCSAMAAILRRERSALRAVAALNVAGPSQGTAPLSQASGSVPPTPQDPLDPLNVGTLTAHGGPSDAEQVATALEVTGCEVVVLMPGPHLGAAALSALGWRLASLGVDILVAPFLTEIAPARLAVRRDGGVPLFHVRAPRLSRGARVPKELGERVMAAIGLLLLAPIFLAVSLAVLLGDGRPIYFRQTRVGLNGEHFVLYKFRTMSTGAAQAKKELAHLNVNSDGLLFKMRRDPRVTKVGAVLRRYSLDELPQLLNVVRGDMALVGPRPPLPEEAAKYSEEVRRRLLVKPGLTGLWQVSGRSDLAWADAVRLDLGYVENWSLGLDAEILLRTGSAVVKGKGAY</sequence>
<dbReference type="NCBIfam" id="TIGR03025">
    <property type="entry name" value="EPS_sugtrans"/>
    <property type="match status" value="1"/>
</dbReference>
<keyword evidence="4 8" id="KW-0812">Transmembrane</keyword>
<dbReference type="STRING" id="479433.Caci_8502"/>
<dbReference type="EC" id="2.7.8.6" evidence="10"/>
<dbReference type="Pfam" id="PF02397">
    <property type="entry name" value="Bac_transf"/>
    <property type="match status" value="1"/>
</dbReference>
<dbReference type="eggNOG" id="COG2148">
    <property type="taxonomic scope" value="Bacteria"/>
</dbReference>
<evidence type="ECO:0000256" key="3">
    <source>
        <dbReference type="ARBA" id="ARBA00022679"/>
    </source>
</evidence>
<comment type="similarity">
    <text evidence="2">Belongs to the bacterial sugar transferase family.</text>
</comment>
<feature type="region of interest" description="Disordered" evidence="7">
    <location>
        <begin position="196"/>
        <end position="217"/>
    </location>
</feature>
<feature type="transmembrane region" description="Helical" evidence="8">
    <location>
        <begin position="322"/>
        <end position="344"/>
    </location>
</feature>
<dbReference type="GO" id="GO:0016020">
    <property type="term" value="C:membrane"/>
    <property type="evidence" value="ECO:0007669"/>
    <property type="project" value="UniProtKB-SubCell"/>
</dbReference>
<dbReference type="InterPro" id="IPR017475">
    <property type="entry name" value="EPS_sugar_tfrase"/>
</dbReference>
<name>C7PYK3_CATAD</name>
<feature type="domain" description="Bacterial sugar transferase" evidence="9">
    <location>
        <begin position="316"/>
        <end position="504"/>
    </location>
</feature>
<dbReference type="InterPro" id="IPR003362">
    <property type="entry name" value="Bact_transf"/>
</dbReference>
<keyword evidence="3 10" id="KW-0808">Transferase</keyword>
<evidence type="ECO:0000256" key="2">
    <source>
        <dbReference type="ARBA" id="ARBA00006464"/>
    </source>
</evidence>
<evidence type="ECO:0000256" key="4">
    <source>
        <dbReference type="ARBA" id="ARBA00022692"/>
    </source>
</evidence>
<dbReference type="HOGENOM" id="CLU_024920_3_2_11"/>
<organism evidence="10 11">
    <name type="scientific">Catenulispora acidiphila (strain DSM 44928 / JCM 14897 / NBRC 102108 / NRRL B-24433 / ID139908)</name>
    <dbReference type="NCBI Taxonomy" id="479433"/>
    <lineage>
        <taxon>Bacteria</taxon>
        <taxon>Bacillati</taxon>
        <taxon>Actinomycetota</taxon>
        <taxon>Actinomycetes</taxon>
        <taxon>Catenulisporales</taxon>
        <taxon>Catenulisporaceae</taxon>
        <taxon>Catenulispora</taxon>
    </lineage>
</organism>
<dbReference type="KEGG" id="cai:Caci_8502"/>
<dbReference type="Proteomes" id="UP000000851">
    <property type="component" value="Chromosome"/>
</dbReference>
<dbReference type="GO" id="GO:0047360">
    <property type="term" value="F:undecaprenyl-phosphate galactose phosphotransferase activity"/>
    <property type="evidence" value="ECO:0007669"/>
    <property type="project" value="UniProtKB-EC"/>
</dbReference>
<dbReference type="PANTHER" id="PTHR30576:SF10">
    <property type="entry name" value="SLL5057 PROTEIN"/>
    <property type="match status" value="1"/>
</dbReference>
<proteinExistence type="inferred from homology"/>
<comment type="subcellular location">
    <subcellularLocation>
        <location evidence="1">Membrane</location>
        <topology evidence="1">Multi-pass membrane protein</topology>
    </subcellularLocation>
</comment>
<accession>C7PYK3</accession>
<dbReference type="InParanoid" id="C7PYK3"/>
<protein>
    <submittedName>
        <fullName evidence="10">Exopolysaccharide biosynthesis polyprenyl glycosylphosphotransferase</fullName>
        <ecNumber evidence="10">2.7.8.6</ecNumber>
    </submittedName>
</protein>
<evidence type="ECO:0000256" key="6">
    <source>
        <dbReference type="ARBA" id="ARBA00023136"/>
    </source>
</evidence>
<evidence type="ECO:0000259" key="9">
    <source>
        <dbReference type="Pfam" id="PF02397"/>
    </source>
</evidence>
<gene>
    <name evidence="10" type="ordered locus">Caci_8502</name>
</gene>
<keyword evidence="6 8" id="KW-0472">Membrane</keyword>
<evidence type="ECO:0000256" key="1">
    <source>
        <dbReference type="ARBA" id="ARBA00004141"/>
    </source>
</evidence>
<evidence type="ECO:0000313" key="10">
    <source>
        <dbReference type="EMBL" id="ACU77325.1"/>
    </source>
</evidence>
<evidence type="ECO:0000313" key="11">
    <source>
        <dbReference type="Proteomes" id="UP000000851"/>
    </source>
</evidence>
<dbReference type="PANTHER" id="PTHR30576">
    <property type="entry name" value="COLANIC BIOSYNTHESIS UDP-GLUCOSE LIPID CARRIER TRANSFERASE"/>
    <property type="match status" value="1"/>
</dbReference>
<dbReference type="AlphaFoldDB" id="C7PYK3"/>
<evidence type="ECO:0000256" key="8">
    <source>
        <dbReference type="SAM" id="Phobius"/>
    </source>
</evidence>